<reference evidence="2 3" key="1">
    <citation type="submission" date="2024-09" db="EMBL/GenBank/DDBJ databases">
        <title>Chromosome-scale assembly of Riccia fluitans.</title>
        <authorList>
            <person name="Paukszto L."/>
            <person name="Sawicki J."/>
            <person name="Karawczyk K."/>
            <person name="Piernik-Szablinska J."/>
            <person name="Szczecinska M."/>
            <person name="Mazdziarz M."/>
        </authorList>
    </citation>
    <scope>NUCLEOTIDE SEQUENCE [LARGE SCALE GENOMIC DNA]</scope>
    <source>
        <strain evidence="2">Rf_01</strain>
        <tissue evidence="2">Aerial parts of the thallus</tissue>
    </source>
</reference>
<evidence type="ECO:0000313" key="2">
    <source>
        <dbReference type="EMBL" id="KAL2642680.1"/>
    </source>
</evidence>
<proteinExistence type="predicted"/>
<dbReference type="EMBL" id="JBHFFA010000002">
    <property type="protein sequence ID" value="KAL2642680.1"/>
    <property type="molecule type" value="Genomic_DNA"/>
</dbReference>
<protein>
    <submittedName>
        <fullName evidence="2">Uncharacterized protein</fullName>
    </submittedName>
</protein>
<keyword evidence="1" id="KW-1133">Transmembrane helix</keyword>
<dbReference type="Proteomes" id="UP001605036">
    <property type="component" value="Unassembled WGS sequence"/>
</dbReference>
<comment type="caution">
    <text evidence="2">The sequence shown here is derived from an EMBL/GenBank/DDBJ whole genome shotgun (WGS) entry which is preliminary data.</text>
</comment>
<name>A0ABD1Z5A6_9MARC</name>
<evidence type="ECO:0000313" key="3">
    <source>
        <dbReference type="Proteomes" id="UP001605036"/>
    </source>
</evidence>
<dbReference type="AlphaFoldDB" id="A0ABD1Z5A6"/>
<feature type="transmembrane region" description="Helical" evidence="1">
    <location>
        <begin position="30"/>
        <end position="49"/>
    </location>
</feature>
<sequence length="72" mass="7928">MSSLQFFGATSLSKVLVAHACDKVVLRKKIIILKWVTGVVIEVLILSLGSHLPNGRFYMAENAMLTAFPHNT</sequence>
<keyword evidence="3" id="KW-1185">Reference proteome</keyword>
<keyword evidence="1" id="KW-0812">Transmembrane</keyword>
<organism evidence="2 3">
    <name type="scientific">Riccia fluitans</name>
    <dbReference type="NCBI Taxonomy" id="41844"/>
    <lineage>
        <taxon>Eukaryota</taxon>
        <taxon>Viridiplantae</taxon>
        <taxon>Streptophyta</taxon>
        <taxon>Embryophyta</taxon>
        <taxon>Marchantiophyta</taxon>
        <taxon>Marchantiopsida</taxon>
        <taxon>Marchantiidae</taxon>
        <taxon>Marchantiales</taxon>
        <taxon>Ricciaceae</taxon>
        <taxon>Riccia</taxon>
    </lineage>
</organism>
<keyword evidence="1" id="KW-0472">Membrane</keyword>
<gene>
    <name evidence="2" type="ORF">R1flu_010267</name>
</gene>
<evidence type="ECO:0000256" key="1">
    <source>
        <dbReference type="SAM" id="Phobius"/>
    </source>
</evidence>
<accession>A0ABD1Z5A6</accession>